<comment type="cofactor">
    <cofactor evidence="1">
        <name>pyridoxal 5'-phosphate</name>
        <dbReference type="ChEBI" id="CHEBI:597326"/>
    </cofactor>
</comment>
<dbReference type="Pfam" id="PF00155">
    <property type="entry name" value="Aminotran_1_2"/>
    <property type="match status" value="1"/>
</dbReference>
<dbReference type="GO" id="GO:0008483">
    <property type="term" value="F:transaminase activity"/>
    <property type="evidence" value="ECO:0007669"/>
    <property type="project" value="UniProtKB-KW"/>
</dbReference>
<keyword evidence="1 3" id="KW-0808">Transferase</keyword>
<gene>
    <name evidence="3" type="ORF">D5018_01620</name>
</gene>
<dbReference type="InterPro" id="IPR015424">
    <property type="entry name" value="PyrdxlP-dep_Trfase"/>
</dbReference>
<keyword evidence="4" id="KW-1185">Reference proteome</keyword>
<accession>A0A3L8Q1E8</accession>
<keyword evidence="1 3" id="KW-0032">Aminotransferase</keyword>
<dbReference type="OrthoDB" id="9813612at2"/>
<reference evidence="3 4" key="1">
    <citation type="submission" date="2018-09" db="EMBL/GenBank/DDBJ databases">
        <title>Phylogeny of the Shewanellaceae, and recommendation for two new genera, Pseudoshewanella and Parashewanella.</title>
        <authorList>
            <person name="Wang G."/>
        </authorList>
    </citation>
    <scope>NUCLEOTIDE SEQUENCE [LARGE SCALE GENOMIC DNA]</scope>
    <source>
        <strain evidence="3 4">C51</strain>
    </source>
</reference>
<dbReference type="EMBL" id="QZEI01000003">
    <property type="protein sequence ID" value="RLV61415.1"/>
    <property type="molecule type" value="Genomic_DNA"/>
</dbReference>
<dbReference type="Gene3D" id="3.90.1150.10">
    <property type="entry name" value="Aspartate Aminotransferase, domain 1"/>
    <property type="match status" value="1"/>
</dbReference>
<evidence type="ECO:0000313" key="4">
    <source>
        <dbReference type="Proteomes" id="UP000281474"/>
    </source>
</evidence>
<dbReference type="Proteomes" id="UP000281474">
    <property type="component" value="Unassembled WGS sequence"/>
</dbReference>
<dbReference type="AlphaFoldDB" id="A0A3L8Q1E8"/>
<comment type="caution">
    <text evidence="3">The sequence shown here is derived from an EMBL/GenBank/DDBJ whole genome shotgun (WGS) entry which is preliminary data.</text>
</comment>
<comment type="similarity">
    <text evidence="1">Belongs to the class-I pyridoxal-phosphate-dependent aminotransferase family.</text>
</comment>
<sequence>MSKLFESLNEQERITLEKLLELKKESGTHSPSPSEIDQILSPKNILVDACFLSNPYGTDLYLRELNKLMSSDACRGYIENYPSQNHSISKKLSNVLSVNEKNVFVGNGAIEIIELLLKEVIQGKIIVNLPTFSSYYEFCEEKERLLLNYLKKSNNYQLELSDIEGMLDEAEALVVINPNNPDAQYTQFDKLEEIIQACKRKDVKVIIDESFIHLKDGFNSYQDASHNYFFENYDNVIIVKSLSKDFGIAGLRLGYMLADESTINRTLAHGKLWNVSGFAEHFVDLLSANDYMMQYEACRKQHIDDIKELGILLNNIDDVKVLPTNTNFYLIELPDNIDPQVFCYVMLIRYNVLVRGANDKVGLDGNYIRVATRRPDENKLVVKAISDTLSDFKKLLD</sequence>
<dbReference type="InterPro" id="IPR015422">
    <property type="entry name" value="PyrdxlP-dep_Trfase_small"/>
</dbReference>
<dbReference type="PANTHER" id="PTHR42885">
    <property type="entry name" value="HISTIDINOL-PHOSPHATE AMINOTRANSFERASE-RELATED"/>
    <property type="match status" value="1"/>
</dbReference>
<dbReference type="CDD" id="cd00609">
    <property type="entry name" value="AAT_like"/>
    <property type="match status" value="1"/>
</dbReference>
<dbReference type="GO" id="GO:0030170">
    <property type="term" value="F:pyridoxal phosphate binding"/>
    <property type="evidence" value="ECO:0007669"/>
    <property type="project" value="InterPro"/>
</dbReference>
<evidence type="ECO:0000313" key="3">
    <source>
        <dbReference type="EMBL" id="RLV61415.1"/>
    </source>
</evidence>
<organism evidence="3 4">
    <name type="scientific">Parashewanella curva</name>
    <dbReference type="NCBI Taxonomy" id="2338552"/>
    <lineage>
        <taxon>Bacteria</taxon>
        <taxon>Pseudomonadati</taxon>
        <taxon>Pseudomonadota</taxon>
        <taxon>Gammaproteobacteria</taxon>
        <taxon>Alteromonadales</taxon>
        <taxon>Shewanellaceae</taxon>
        <taxon>Parashewanella</taxon>
    </lineage>
</organism>
<dbReference type="EC" id="2.6.1.-" evidence="1"/>
<dbReference type="InterPro" id="IPR015421">
    <property type="entry name" value="PyrdxlP-dep_Trfase_major"/>
</dbReference>
<dbReference type="InterPro" id="IPR004839">
    <property type="entry name" value="Aminotransferase_I/II_large"/>
</dbReference>
<evidence type="ECO:0000256" key="1">
    <source>
        <dbReference type="RuleBase" id="RU000481"/>
    </source>
</evidence>
<dbReference type="SUPFAM" id="SSF53383">
    <property type="entry name" value="PLP-dependent transferases"/>
    <property type="match status" value="1"/>
</dbReference>
<proteinExistence type="inferred from homology"/>
<dbReference type="InterPro" id="IPR004838">
    <property type="entry name" value="NHTrfase_class1_PyrdxlP-BS"/>
</dbReference>
<evidence type="ECO:0000259" key="2">
    <source>
        <dbReference type="Pfam" id="PF00155"/>
    </source>
</evidence>
<dbReference type="PROSITE" id="PS00105">
    <property type="entry name" value="AA_TRANSFER_CLASS_1"/>
    <property type="match status" value="1"/>
</dbReference>
<name>A0A3L8Q1E8_9GAMM</name>
<dbReference type="Gene3D" id="3.40.640.10">
    <property type="entry name" value="Type I PLP-dependent aspartate aminotransferase-like (Major domain)"/>
    <property type="match status" value="1"/>
</dbReference>
<feature type="domain" description="Aminotransferase class I/classII large" evidence="2">
    <location>
        <begin position="82"/>
        <end position="383"/>
    </location>
</feature>
<dbReference type="RefSeq" id="WP_121837236.1">
    <property type="nucleotide sequence ID" value="NZ_ML014754.1"/>
</dbReference>
<protein>
    <recommendedName>
        <fullName evidence="1">Aminotransferase</fullName>
        <ecNumber evidence="1">2.6.1.-</ecNumber>
    </recommendedName>
</protein>